<keyword evidence="1" id="KW-0732">Signal</keyword>
<feature type="chain" id="PRO_5047068824" evidence="1">
    <location>
        <begin position="28"/>
        <end position="371"/>
    </location>
</feature>
<protein>
    <submittedName>
        <fullName evidence="2">Carboxypeptidase-like regulatory domain-containing protein</fullName>
    </submittedName>
</protein>
<gene>
    <name evidence="2" type="ORF">ACFQMJ_17730</name>
</gene>
<proteinExistence type="predicted"/>
<sequence length="371" mass="40639">MNKRSKAGWFVVLAAAALLSTGVSRHAGAPADAPRSRIHLETTSFTVKTWQTDGSHMAEVKGKLTYEGQPVAHAVLQTDRNKRLLQTGEDGSFDLRVDRSLLAHASVRVVFAEEASIAGKPLGRKEAEALLSASAAMTVYHPIRVLEAKPDAADAGQVRVSARMMSDPGAAVSFFKVDKYRIAGRVEDADGRPVEGAFVWIDRDRGEGFAKSTPTDRDGGYEMFYWPEEEDTHLTVIAGTRRYTLPEGKVFVLPRNTSVDIRIRLPREGTIIEDRAPMLVSTTTPGATYSGLLAGLDVPPEVRYTVTIPDREGRFALTVPREIWERRPAFFETRLTKFVDREKVLQAGDALPAGFVAPSAHDPRVVAEAVS</sequence>
<accession>A0ABW2FEX5</accession>
<organism evidence="2 3">
    <name type="scientific">Cohnella cellulosilytica</name>
    <dbReference type="NCBI Taxonomy" id="986710"/>
    <lineage>
        <taxon>Bacteria</taxon>
        <taxon>Bacillati</taxon>
        <taxon>Bacillota</taxon>
        <taxon>Bacilli</taxon>
        <taxon>Bacillales</taxon>
        <taxon>Paenibacillaceae</taxon>
        <taxon>Cohnella</taxon>
    </lineage>
</organism>
<dbReference type="EMBL" id="JBHTAI010000010">
    <property type="protein sequence ID" value="MFC7150373.1"/>
    <property type="molecule type" value="Genomic_DNA"/>
</dbReference>
<dbReference type="Proteomes" id="UP001596378">
    <property type="component" value="Unassembled WGS sequence"/>
</dbReference>
<evidence type="ECO:0000313" key="2">
    <source>
        <dbReference type="EMBL" id="MFC7150373.1"/>
    </source>
</evidence>
<name>A0ABW2FEX5_9BACL</name>
<dbReference type="RefSeq" id="WP_378045691.1">
    <property type="nucleotide sequence ID" value="NZ_JBHMDN010000008.1"/>
</dbReference>
<dbReference type="InterPro" id="IPR008969">
    <property type="entry name" value="CarboxyPept-like_regulatory"/>
</dbReference>
<comment type="caution">
    <text evidence="2">The sequence shown here is derived from an EMBL/GenBank/DDBJ whole genome shotgun (WGS) entry which is preliminary data.</text>
</comment>
<feature type="signal peptide" evidence="1">
    <location>
        <begin position="1"/>
        <end position="27"/>
    </location>
</feature>
<evidence type="ECO:0000256" key="1">
    <source>
        <dbReference type="SAM" id="SignalP"/>
    </source>
</evidence>
<reference evidence="3" key="1">
    <citation type="journal article" date="2019" name="Int. J. Syst. Evol. Microbiol.">
        <title>The Global Catalogue of Microorganisms (GCM) 10K type strain sequencing project: providing services to taxonomists for standard genome sequencing and annotation.</title>
        <authorList>
            <consortium name="The Broad Institute Genomics Platform"/>
            <consortium name="The Broad Institute Genome Sequencing Center for Infectious Disease"/>
            <person name="Wu L."/>
            <person name="Ma J."/>
        </authorList>
    </citation>
    <scope>NUCLEOTIDE SEQUENCE [LARGE SCALE GENOMIC DNA]</scope>
    <source>
        <strain evidence="3">KCTC 12907</strain>
    </source>
</reference>
<keyword evidence="3" id="KW-1185">Reference proteome</keyword>
<dbReference type="SUPFAM" id="SSF49464">
    <property type="entry name" value="Carboxypeptidase regulatory domain-like"/>
    <property type="match status" value="1"/>
</dbReference>
<evidence type="ECO:0000313" key="3">
    <source>
        <dbReference type="Proteomes" id="UP001596378"/>
    </source>
</evidence>